<comment type="caution">
    <text evidence="2">The sequence shown here is derived from an EMBL/GenBank/DDBJ whole genome shotgun (WGS) entry which is preliminary data.</text>
</comment>
<feature type="region of interest" description="Disordered" evidence="1">
    <location>
        <begin position="55"/>
        <end position="75"/>
    </location>
</feature>
<evidence type="ECO:0000313" key="2">
    <source>
        <dbReference type="EMBL" id="GGB07656.1"/>
    </source>
</evidence>
<name>A0A916SM29_9BURK</name>
<feature type="region of interest" description="Disordered" evidence="1">
    <location>
        <begin position="1"/>
        <end position="22"/>
    </location>
</feature>
<dbReference type="AlphaFoldDB" id="A0A916SM29"/>
<dbReference type="Proteomes" id="UP000620596">
    <property type="component" value="Unassembled WGS sequence"/>
</dbReference>
<accession>A0A916SM29</accession>
<proteinExistence type="predicted"/>
<keyword evidence="3" id="KW-1185">Reference proteome</keyword>
<reference evidence="2" key="2">
    <citation type="submission" date="2020-09" db="EMBL/GenBank/DDBJ databases">
        <authorList>
            <person name="Sun Q."/>
            <person name="Zhou Y."/>
        </authorList>
    </citation>
    <scope>NUCLEOTIDE SEQUENCE</scope>
    <source>
        <strain evidence="2">CGMCC 1.15322</strain>
    </source>
</reference>
<gene>
    <name evidence="2" type="ORF">GCM10011496_30700</name>
</gene>
<sequence>MAAGKKVRITHKEKAKGEKAKRRKGRFVQFNLNALIFDPLMVAQAPQTVRSRFQSRYHMQRGRRNTPKTAKRRYS</sequence>
<organism evidence="2 3">
    <name type="scientific">Polaromonas eurypsychrophila</name>
    <dbReference type="NCBI Taxonomy" id="1614635"/>
    <lineage>
        <taxon>Bacteria</taxon>
        <taxon>Pseudomonadati</taxon>
        <taxon>Pseudomonadota</taxon>
        <taxon>Betaproteobacteria</taxon>
        <taxon>Burkholderiales</taxon>
        <taxon>Comamonadaceae</taxon>
        <taxon>Polaromonas</taxon>
    </lineage>
</organism>
<reference evidence="2" key="1">
    <citation type="journal article" date="2014" name="Int. J. Syst. Evol. Microbiol.">
        <title>Complete genome sequence of Corynebacterium casei LMG S-19264T (=DSM 44701T), isolated from a smear-ripened cheese.</title>
        <authorList>
            <consortium name="US DOE Joint Genome Institute (JGI-PGF)"/>
            <person name="Walter F."/>
            <person name="Albersmeier A."/>
            <person name="Kalinowski J."/>
            <person name="Ruckert C."/>
        </authorList>
    </citation>
    <scope>NUCLEOTIDE SEQUENCE</scope>
    <source>
        <strain evidence="2">CGMCC 1.15322</strain>
    </source>
</reference>
<protein>
    <submittedName>
        <fullName evidence="2">Uncharacterized protein</fullName>
    </submittedName>
</protein>
<dbReference type="EMBL" id="BMIG01000013">
    <property type="protein sequence ID" value="GGB07656.1"/>
    <property type="molecule type" value="Genomic_DNA"/>
</dbReference>
<evidence type="ECO:0000313" key="3">
    <source>
        <dbReference type="Proteomes" id="UP000620596"/>
    </source>
</evidence>
<evidence type="ECO:0000256" key="1">
    <source>
        <dbReference type="SAM" id="MobiDB-lite"/>
    </source>
</evidence>